<comment type="subcellular location">
    <subcellularLocation>
        <location evidence="1">Cytoplasm</location>
        <location evidence="1">Cytosol</location>
    </subcellularLocation>
</comment>
<dbReference type="Pfam" id="PF13553">
    <property type="entry name" value="FIIND"/>
    <property type="match status" value="1"/>
</dbReference>
<protein>
    <submittedName>
        <fullName evidence="4">NACHT, LRR and PYD domains-containing protein 12-like protein</fullName>
    </submittedName>
</protein>
<keyword evidence="2" id="KW-0963">Cytoplasm</keyword>
<dbReference type="InterPro" id="IPR025307">
    <property type="entry name" value="FIIND_dom"/>
</dbReference>
<name>A0AAD3NFB1_LATJO</name>
<evidence type="ECO:0000259" key="3">
    <source>
        <dbReference type="PROSITE" id="PS51830"/>
    </source>
</evidence>
<dbReference type="InterPro" id="IPR011029">
    <property type="entry name" value="DEATH-like_dom_sf"/>
</dbReference>
<dbReference type="AlphaFoldDB" id="A0AAD3NFB1"/>
<evidence type="ECO:0000256" key="1">
    <source>
        <dbReference type="ARBA" id="ARBA00004514"/>
    </source>
</evidence>
<proteinExistence type="predicted"/>
<evidence type="ECO:0000313" key="5">
    <source>
        <dbReference type="Proteomes" id="UP001279410"/>
    </source>
</evidence>
<reference evidence="4" key="1">
    <citation type="submission" date="2022-08" db="EMBL/GenBank/DDBJ databases">
        <title>Genome sequencing of akame (Lates japonicus).</title>
        <authorList>
            <person name="Hashiguchi Y."/>
            <person name="Takahashi H."/>
        </authorList>
    </citation>
    <scope>NUCLEOTIDE SEQUENCE</scope>
    <source>
        <strain evidence="4">Kochi</strain>
    </source>
</reference>
<gene>
    <name evidence="4" type="ORF">AKAME5_002212600</name>
</gene>
<sequence length="220" mass="24546">MHSPIKTLTILHELSGEFRPENDVCGRGTLPVSPGLCPTEDTAPIRRFRCPGAGGLVFVVDQEAKLLYRTIQWDKRLLKSAGKKPAGPLYNIQFLQGTLSPLHEDLLSVIHITDDGMSFLKPLQITDTRVIVKVPHLSSFGLVWVRKRLEKYARRGTVQSSIPTEDSVSSEDFTAEVRLLSDKDRDVIDTVRRKGTKASSVLISALSEEDPCLSRELKIR</sequence>
<dbReference type="PROSITE" id="PS51830">
    <property type="entry name" value="FIIND"/>
    <property type="match status" value="1"/>
</dbReference>
<feature type="domain" description="FIIND" evidence="3">
    <location>
        <begin position="14"/>
        <end position="220"/>
    </location>
</feature>
<dbReference type="SUPFAM" id="SSF47986">
    <property type="entry name" value="DEATH domain"/>
    <property type="match status" value="1"/>
</dbReference>
<evidence type="ECO:0000313" key="4">
    <source>
        <dbReference type="EMBL" id="GLD70807.1"/>
    </source>
</evidence>
<evidence type="ECO:0000256" key="2">
    <source>
        <dbReference type="ARBA" id="ARBA00022490"/>
    </source>
</evidence>
<comment type="caution">
    <text evidence="4">The sequence shown here is derived from an EMBL/GenBank/DDBJ whole genome shotgun (WGS) entry which is preliminary data.</text>
</comment>
<keyword evidence="5" id="KW-1185">Reference proteome</keyword>
<dbReference type="Gene3D" id="1.10.533.10">
    <property type="entry name" value="Death Domain, Fas"/>
    <property type="match status" value="1"/>
</dbReference>
<organism evidence="4 5">
    <name type="scientific">Lates japonicus</name>
    <name type="common">Japanese lates</name>
    <dbReference type="NCBI Taxonomy" id="270547"/>
    <lineage>
        <taxon>Eukaryota</taxon>
        <taxon>Metazoa</taxon>
        <taxon>Chordata</taxon>
        <taxon>Craniata</taxon>
        <taxon>Vertebrata</taxon>
        <taxon>Euteleostomi</taxon>
        <taxon>Actinopterygii</taxon>
        <taxon>Neopterygii</taxon>
        <taxon>Teleostei</taxon>
        <taxon>Neoteleostei</taxon>
        <taxon>Acanthomorphata</taxon>
        <taxon>Carangaria</taxon>
        <taxon>Carangaria incertae sedis</taxon>
        <taxon>Centropomidae</taxon>
        <taxon>Lates</taxon>
    </lineage>
</organism>
<accession>A0AAD3NFB1</accession>
<dbReference type="Proteomes" id="UP001279410">
    <property type="component" value="Unassembled WGS sequence"/>
</dbReference>
<dbReference type="EMBL" id="BRZM01000443">
    <property type="protein sequence ID" value="GLD70807.1"/>
    <property type="molecule type" value="Genomic_DNA"/>
</dbReference>
<dbReference type="GO" id="GO:0005829">
    <property type="term" value="C:cytosol"/>
    <property type="evidence" value="ECO:0007669"/>
    <property type="project" value="UniProtKB-SubCell"/>
</dbReference>